<name>A0A2D0N7N6_FLAN2</name>
<dbReference type="EMBL" id="PDUD01000025">
    <property type="protein sequence ID" value="PHN04532.1"/>
    <property type="molecule type" value="Genomic_DNA"/>
</dbReference>
<comment type="similarity">
    <text evidence="1 5">Belongs to the universal ribosomal protein uL29 family.</text>
</comment>
<dbReference type="OrthoDB" id="5296761at2"/>
<keyword evidence="3 5" id="KW-0687">Ribonucleoprotein</keyword>
<dbReference type="InterPro" id="IPR036049">
    <property type="entry name" value="Ribosomal_uL29_sf"/>
</dbReference>
<feature type="region of interest" description="Disordered" evidence="6">
    <location>
        <begin position="66"/>
        <end position="85"/>
    </location>
</feature>
<evidence type="ECO:0000313" key="8">
    <source>
        <dbReference type="Proteomes" id="UP000223913"/>
    </source>
</evidence>
<comment type="caution">
    <text evidence="7">The sequence shown here is derived from an EMBL/GenBank/DDBJ whole genome shotgun (WGS) entry which is preliminary data.</text>
</comment>
<dbReference type="SUPFAM" id="SSF46561">
    <property type="entry name" value="Ribosomal protein L29 (L29p)"/>
    <property type="match status" value="1"/>
</dbReference>
<dbReference type="InterPro" id="IPR018254">
    <property type="entry name" value="Ribosomal_uL29_CS"/>
</dbReference>
<reference evidence="7 8" key="1">
    <citation type="submission" date="2017-10" db="EMBL/GenBank/DDBJ databases">
        <title>The draft genome sequence of Lewinella nigricans NBRC 102662.</title>
        <authorList>
            <person name="Wang K."/>
        </authorList>
    </citation>
    <scope>NUCLEOTIDE SEQUENCE [LARGE SCALE GENOMIC DNA]</scope>
    <source>
        <strain evidence="7 8">NBRC 102662</strain>
    </source>
</reference>
<keyword evidence="8" id="KW-1185">Reference proteome</keyword>
<dbReference type="HAMAP" id="MF_00374">
    <property type="entry name" value="Ribosomal_uL29"/>
    <property type="match status" value="1"/>
</dbReference>
<dbReference type="AlphaFoldDB" id="A0A2D0N7N6"/>
<dbReference type="GO" id="GO:1990904">
    <property type="term" value="C:ribonucleoprotein complex"/>
    <property type="evidence" value="ECO:0007669"/>
    <property type="project" value="UniProtKB-KW"/>
</dbReference>
<dbReference type="RefSeq" id="WP_099152106.1">
    <property type="nucleotide sequence ID" value="NZ_PDUD01000025.1"/>
</dbReference>
<organism evidence="7 8">
    <name type="scientific">Flavilitoribacter nigricans (strain ATCC 23147 / DSM 23189 / NBRC 102662 / NCIMB 1420 / SS-2)</name>
    <name type="common">Lewinella nigricans</name>
    <dbReference type="NCBI Taxonomy" id="1122177"/>
    <lineage>
        <taxon>Bacteria</taxon>
        <taxon>Pseudomonadati</taxon>
        <taxon>Bacteroidota</taxon>
        <taxon>Saprospiria</taxon>
        <taxon>Saprospirales</taxon>
        <taxon>Lewinellaceae</taxon>
        <taxon>Flavilitoribacter</taxon>
    </lineage>
</organism>
<evidence type="ECO:0000256" key="5">
    <source>
        <dbReference type="HAMAP-Rule" id="MF_00374"/>
    </source>
</evidence>
<keyword evidence="2 5" id="KW-0689">Ribosomal protein</keyword>
<sequence>MATKKFLELQDFSDSDLQSELETTQGQYQKLKFDHAVKGLDNPLVLREVRRDIARLQTEIRRREVANMSEEQLAKRSKIRNRRRK</sequence>
<evidence type="ECO:0000256" key="4">
    <source>
        <dbReference type="ARBA" id="ARBA00035204"/>
    </source>
</evidence>
<dbReference type="GO" id="GO:0006412">
    <property type="term" value="P:translation"/>
    <property type="evidence" value="ECO:0007669"/>
    <property type="project" value="UniProtKB-UniRule"/>
</dbReference>
<protein>
    <recommendedName>
        <fullName evidence="4 5">Large ribosomal subunit protein uL29</fullName>
    </recommendedName>
</protein>
<dbReference type="NCBIfam" id="TIGR00012">
    <property type="entry name" value="L29"/>
    <property type="match status" value="1"/>
</dbReference>
<dbReference type="Pfam" id="PF00831">
    <property type="entry name" value="Ribosomal_L29"/>
    <property type="match status" value="1"/>
</dbReference>
<evidence type="ECO:0000256" key="2">
    <source>
        <dbReference type="ARBA" id="ARBA00022980"/>
    </source>
</evidence>
<dbReference type="InterPro" id="IPR001854">
    <property type="entry name" value="Ribosomal_uL29"/>
</dbReference>
<dbReference type="Gene3D" id="1.10.287.310">
    <property type="match status" value="1"/>
</dbReference>
<evidence type="ECO:0000256" key="6">
    <source>
        <dbReference type="SAM" id="MobiDB-lite"/>
    </source>
</evidence>
<dbReference type="PROSITE" id="PS00579">
    <property type="entry name" value="RIBOSOMAL_L29"/>
    <property type="match status" value="1"/>
</dbReference>
<evidence type="ECO:0000256" key="3">
    <source>
        <dbReference type="ARBA" id="ARBA00023274"/>
    </source>
</evidence>
<dbReference type="Proteomes" id="UP000223913">
    <property type="component" value="Unassembled WGS sequence"/>
</dbReference>
<dbReference type="GO" id="GO:0003735">
    <property type="term" value="F:structural constituent of ribosome"/>
    <property type="evidence" value="ECO:0007669"/>
    <property type="project" value="InterPro"/>
</dbReference>
<evidence type="ECO:0000313" key="7">
    <source>
        <dbReference type="EMBL" id="PHN04532.1"/>
    </source>
</evidence>
<proteinExistence type="inferred from homology"/>
<feature type="compositionally biased region" description="Basic residues" evidence="6">
    <location>
        <begin position="75"/>
        <end position="85"/>
    </location>
</feature>
<gene>
    <name evidence="5" type="primary">rpmC</name>
    <name evidence="7" type="ORF">CRP01_21235</name>
</gene>
<evidence type="ECO:0000256" key="1">
    <source>
        <dbReference type="ARBA" id="ARBA00009254"/>
    </source>
</evidence>
<dbReference type="GO" id="GO:0005840">
    <property type="term" value="C:ribosome"/>
    <property type="evidence" value="ECO:0007669"/>
    <property type="project" value="UniProtKB-KW"/>
</dbReference>
<accession>A0A2D0N7N6</accession>